<dbReference type="FunFam" id="3.30.70.330:FF:000383">
    <property type="entry name" value="Sex lethal, isoform D"/>
    <property type="match status" value="1"/>
</dbReference>
<reference evidence="5" key="1">
    <citation type="submission" date="2022-01" db="UniProtKB">
        <authorList>
            <consortium name="EnsemblMetazoa"/>
        </authorList>
    </citation>
    <scope>IDENTIFICATION</scope>
</reference>
<organism evidence="5 6">
    <name type="scientific">Cimex lectularius</name>
    <name type="common">Bed bug</name>
    <name type="synonym">Acanthia lectularia</name>
    <dbReference type="NCBI Taxonomy" id="79782"/>
    <lineage>
        <taxon>Eukaryota</taxon>
        <taxon>Metazoa</taxon>
        <taxon>Ecdysozoa</taxon>
        <taxon>Arthropoda</taxon>
        <taxon>Hexapoda</taxon>
        <taxon>Insecta</taxon>
        <taxon>Pterygota</taxon>
        <taxon>Neoptera</taxon>
        <taxon>Paraneoptera</taxon>
        <taxon>Hemiptera</taxon>
        <taxon>Heteroptera</taxon>
        <taxon>Panheteroptera</taxon>
        <taxon>Cimicomorpha</taxon>
        <taxon>Cimicidae</taxon>
        <taxon>Cimex</taxon>
    </lineage>
</organism>
<evidence type="ECO:0000256" key="1">
    <source>
        <dbReference type="ARBA" id="ARBA00022737"/>
    </source>
</evidence>
<evidence type="ECO:0000313" key="6">
    <source>
        <dbReference type="Proteomes" id="UP000494040"/>
    </source>
</evidence>
<keyword evidence="1" id="KW-0677">Repeat</keyword>
<protein>
    <recommendedName>
        <fullName evidence="4">RRM domain-containing protein</fullName>
    </recommendedName>
</protein>
<dbReference type="InterPro" id="IPR012677">
    <property type="entry name" value="Nucleotide-bd_a/b_plait_sf"/>
</dbReference>
<dbReference type="GeneID" id="106665402"/>
<dbReference type="SUPFAM" id="SSF54928">
    <property type="entry name" value="RNA-binding domain, RBD"/>
    <property type="match status" value="2"/>
</dbReference>
<evidence type="ECO:0000256" key="3">
    <source>
        <dbReference type="PROSITE-ProRule" id="PRU00176"/>
    </source>
</evidence>
<dbReference type="Pfam" id="PF00076">
    <property type="entry name" value="RRM_1"/>
    <property type="match status" value="3"/>
</dbReference>
<feature type="domain" description="RRM" evidence="4">
    <location>
        <begin position="266"/>
        <end position="338"/>
    </location>
</feature>
<dbReference type="GO" id="GO:0010629">
    <property type="term" value="P:negative regulation of gene expression"/>
    <property type="evidence" value="ECO:0007669"/>
    <property type="project" value="UniProtKB-ARBA"/>
</dbReference>
<evidence type="ECO:0000313" key="5">
    <source>
        <dbReference type="EnsemblMetazoa" id="XP_014247303.1"/>
    </source>
</evidence>
<dbReference type="KEGG" id="clec:106665402"/>
<evidence type="ECO:0000256" key="2">
    <source>
        <dbReference type="ARBA" id="ARBA00022884"/>
    </source>
</evidence>
<keyword evidence="6" id="KW-1185">Reference proteome</keyword>
<dbReference type="SMART" id="SM00360">
    <property type="entry name" value="RRM"/>
    <property type="match status" value="3"/>
</dbReference>
<dbReference type="PRINTS" id="PR00961">
    <property type="entry name" value="HUDSXLRNA"/>
</dbReference>
<dbReference type="InterPro" id="IPR000504">
    <property type="entry name" value="RRM_dom"/>
</dbReference>
<dbReference type="InterPro" id="IPR035979">
    <property type="entry name" value="RBD_domain_sf"/>
</dbReference>
<sequence length="342" mass="38402">MVYHTNMSQGDNVSAKNGEETQEKTSLIVNYLPKSFMQEDIRKLFSSVGEIESCMLMRDKEEGCSLGYGFVNFKYSQDAEAAINKLNGLKLQEKVLKVSFARPCSDAIKGTNVYIAGLPCKITDAELLSTFKKFGCIIDHRILRPNLDLVDPNAARSAALIRFDKRDEALLAINQCNGKTPPGMPSPLVVKFANSPKLKAQKRSFMEFTPIDHPPGKMMVPLSKPFPPYPPLGAPMGFLNNSWNDYNHQEVKPLNANYSNGQEEAWPLFVFNLGSNVEEGDLWQLFGPFGAIKGIRVIKDKGFAFVNMINWLDAKMAIQSLNRTNFKDRIIQVSFKISKNKY</sequence>
<dbReference type="GO" id="GO:1990904">
    <property type="term" value="C:ribonucleoprotein complex"/>
    <property type="evidence" value="ECO:0007669"/>
    <property type="project" value="InterPro"/>
</dbReference>
<name>A0A8I6RKV6_CIMLE</name>
<dbReference type="GO" id="GO:0005737">
    <property type="term" value="C:cytoplasm"/>
    <property type="evidence" value="ECO:0007669"/>
    <property type="project" value="UniProtKB-ARBA"/>
</dbReference>
<dbReference type="GO" id="GO:0003729">
    <property type="term" value="F:mRNA binding"/>
    <property type="evidence" value="ECO:0007669"/>
    <property type="project" value="UniProtKB-ARBA"/>
</dbReference>
<feature type="domain" description="RRM" evidence="4">
    <location>
        <begin position="25"/>
        <end position="103"/>
    </location>
</feature>
<dbReference type="Gene3D" id="3.30.70.330">
    <property type="match status" value="3"/>
</dbReference>
<dbReference type="RefSeq" id="XP_014247303.1">
    <property type="nucleotide sequence ID" value="XM_014391817.2"/>
</dbReference>
<dbReference type="GO" id="GO:0009967">
    <property type="term" value="P:positive regulation of signal transduction"/>
    <property type="evidence" value="ECO:0007669"/>
    <property type="project" value="UniProtKB-ARBA"/>
</dbReference>
<dbReference type="AlphaFoldDB" id="A0A8I6RKV6"/>
<evidence type="ECO:0000259" key="4">
    <source>
        <dbReference type="PROSITE" id="PS50102"/>
    </source>
</evidence>
<accession>A0A8I6RKV6</accession>
<dbReference type="PANTHER" id="PTHR10352">
    <property type="entry name" value="EUKARYOTIC TRANSLATION INITIATION FACTOR 3 SUBUNIT G"/>
    <property type="match status" value="1"/>
</dbReference>
<dbReference type="Proteomes" id="UP000494040">
    <property type="component" value="Unassembled WGS sequence"/>
</dbReference>
<dbReference type="OrthoDB" id="266020at2759"/>
<dbReference type="PROSITE" id="PS50102">
    <property type="entry name" value="RRM"/>
    <property type="match status" value="3"/>
</dbReference>
<keyword evidence="2 3" id="KW-0694">RNA-binding</keyword>
<dbReference type="InterPro" id="IPR002343">
    <property type="entry name" value="Hud_Sxl_RNA"/>
</dbReference>
<feature type="domain" description="RRM" evidence="4">
    <location>
        <begin position="111"/>
        <end position="195"/>
    </location>
</feature>
<proteinExistence type="predicted"/>
<dbReference type="EnsemblMetazoa" id="XM_014391817.2">
    <property type="protein sequence ID" value="XP_014247303.1"/>
    <property type="gene ID" value="LOC106665402"/>
</dbReference>